<dbReference type="Proteomes" id="UP000286246">
    <property type="component" value="Unassembled WGS sequence"/>
</dbReference>
<organism evidence="1 2">
    <name type="scientific">Sphingobacterium detergens</name>
    <dbReference type="NCBI Taxonomy" id="1145106"/>
    <lineage>
        <taxon>Bacteria</taxon>
        <taxon>Pseudomonadati</taxon>
        <taxon>Bacteroidota</taxon>
        <taxon>Sphingobacteriia</taxon>
        <taxon>Sphingobacteriales</taxon>
        <taxon>Sphingobacteriaceae</taxon>
        <taxon>Sphingobacterium</taxon>
    </lineage>
</organism>
<accession>A0A420BIL8</accession>
<comment type="caution">
    <text evidence="1">The sequence shown here is derived from an EMBL/GenBank/DDBJ whole genome shotgun (WGS) entry which is preliminary data.</text>
</comment>
<reference evidence="1 2" key="1">
    <citation type="submission" date="2018-09" db="EMBL/GenBank/DDBJ databases">
        <title>Genomic Encyclopedia of Type Strains, Phase III (KMG-III): the genomes of soil and plant-associated and newly described type strains.</title>
        <authorList>
            <person name="Whitman W."/>
        </authorList>
    </citation>
    <scope>NUCLEOTIDE SEQUENCE [LARGE SCALE GENOMIC DNA]</scope>
    <source>
        <strain evidence="1 2">CECT 7938</strain>
    </source>
</reference>
<keyword evidence="2" id="KW-1185">Reference proteome</keyword>
<gene>
    <name evidence="1" type="ORF">DFQ12_1405</name>
</gene>
<name>A0A420BIL8_SPHD1</name>
<dbReference type="EMBL" id="RAPY01000001">
    <property type="protein sequence ID" value="RKE56540.1"/>
    <property type="molecule type" value="Genomic_DNA"/>
</dbReference>
<dbReference type="RefSeq" id="WP_120258198.1">
    <property type="nucleotide sequence ID" value="NZ_RAPY01000001.1"/>
</dbReference>
<dbReference type="AlphaFoldDB" id="A0A420BIL8"/>
<sequence>MKTNYTLIAIAMLCIGLFASGKQLFDQFAPNQSKTTVVYDEIGPLCTLTASFPKAKTASIGQYIKSWSQKAGKSLVLSGDTAIVSSVNGSRYKLYMDETNLKVIANRNQFDRTTFALMKDDYKLLTDFITKGSELRN</sequence>
<proteinExistence type="predicted"/>
<evidence type="ECO:0000313" key="1">
    <source>
        <dbReference type="EMBL" id="RKE56540.1"/>
    </source>
</evidence>
<dbReference type="OrthoDB" id="708436at2"/>
<protein>
    <submittedName>
        <fullName evidence="1">Uncharacterized protein</fullName>
    </submittedName>
</protein>
<evidence type="ECO:0000313" key="2">
    <source>
        <dbReference type="Proteomes" id="UP000286246"/>
    </source>
</evidence>